<organism evidence="9 10">
    <name type="scientific">Methanolobus chelungpuianus</name>
    <dbReference type="NCBI Taxonomy" id="502115"/>
    <lineage>
        <taxon>Archaea</taxon>
        <taxon>Methanobacteriati</taxon>
        <taxon>Methanobacteriota</taxon>
        <taxon>Stenosarchaea group</taxon>
        <taxon>Methanomicrobia</taxon>
        <taxon>Methanosarcinales</taxon>
        <taxon>Methanosarcinaceae</taxon>
        <taxon>Methanolobus</taxon>
    </lineage>
</organism>
<dbReference type="AlphaFoldDB" id="A0AAE3H9Q3"/>
<keyword evidence="3 7" id="KW-0548">Nucleotidyltransferase</keyword>
<evidence type="ECO:0000259" key="8">
    <source>
        <dbReference type="Pfam" id="PF01467"/>
    </source>
</evidence>
<keyword evidence="4 7" id="KW-0547">Nucleotide-binding</keyword>
<dbReference type="GO" id="GO:0005524">
    <property type="term" value="F:ATP binding"/>
    <property type="evidence" value="ECO:0007669"/>
    <property type="project" value="UniProtKB-KW"/>
</dbReference>
<dbReference type="SUPFAM" id="SSF52374">
    <property type="entry name" value="Nucleotidylyl transferase"/>
    <property type="match status" value="1"/>
</dbReference>
<comment type="function">
    <text evidence="7">Reversibly transfers an adenylyl group from ATP to 4'-phosphopantetheine, yielding dephospho-CoA (dPCoA) and pyrophosphate.</text>
</comment>
<dbReference type="Gene3D" id="3.40.50.620">
    <property type="entry name" value="HUPs"/>
    <property type="match status" value="1"/>
</dbReference>
<evidence type="ECO:0000256" key="5">
    <source>
        <dbReference type="ARBA" id="ARBA00022840"/>
    </source>
</evidence>
<keyword evidence="2 7" id="KW-0808">Transferase</keyword>
<dbReference type="GO" id="GO:0004595">
    <property type="term" value="F:pantetheine-phosphate adenylyltransferase activity"/>
    <property type="evidence" value="ECO:0007669"/>
    <property type="project" value="UniProtKB-UniRule"/>
</dbReference>
<sequence length="152" mass="17156">MAKVAIGGTFECLHDGHRELLRRAFELADGGQVDIGLTSNEMASRRNRAIPDYSQRKSQLLEHLKGIPGNTQYRIIELNDPYGRTLDEDYDHIVVSPETYPVALRINSIREGKGMRPIEIVKIGFVLAEDSERISSTRIVRGEIDIHGHIIH</sequence>
<dbReference type="NCBIfam" id="TIGR00125">
    <property type="entry name" value="cyt_tran_rel"/>
    <property type="match status" value="1"/>
</dbReference>
<evidence type="ECO:0000256" key="3">
    <source>
        <dbReference type="ARBA" id="ARBA00022695"/>
    </source>
</evidence>
<protein>
    <recommendedName>
        <fullName evidence="7">Phosphopantetheine adenylyltransferase</fullName>
        <ecNumber evidence="7">2.7.7.3</ecNumber>
    </recommendedName>
    <alternativeName>
        <fullName evidence="7">Dephospho-CoA pyrophosphorylase</fullName>
    </alternativeName>
    <alternativeName>
        <fullName evidence="7">Pantetheine-phosphate adenylyltransferase</fullName>
        <shortName evidence="7">PPAT</shortName>
    </alternativeName>
</protein>
<feature type="domain" description="Cytidyltransferase-like" evidence="8">
    <location>
        <begin position="6"/>
        <end position="141"/>
    </location>
</feature>
<evidence type="ECO:0000256" key="2">
    <source>
        <dbReference type="ARBA" id="ARBA00022679"/>
    </source>
</evidence>
<evidence type="ECO:0000256" key="7">
    <source>
        <dbReference type="HAMAP-Rule" id="MF_00647"/>
    </source>
</evidence>
<dbReference type="GO" id="GO:0015937">
    <property type="term" value="P:coenzyme A biosynthetic process"/>
    <property type="evidence" value="ECO:0007669"/>
    <property type="project" value="UniProtKB-UniRule"/>
</dbReference>
<evidence type="ECO:0000256" key="6">
    <source>
        <dbReference type="ARBA" id="ARBA00022993"/>
    </source>
</evidence>
<keyword evidence="1 7" id="KW-0963">Cytoplasm</keyword>
<dbReference type="InterPro" id="IPR004821">
    <property type="entry name" value="Cyt_trans-like"/>
</dbReference>
<dbReference type="InterPro" id="IPR014729">
    <property type="entry name" value="Rossmann-like_a/b/a_fold"/>
</dbReference>
<name>A0AAE3H9Q3_9EURY</name>
<dbReference type="NCBIfam" id="NF001985">
    <property type="entry name" value="PRK00777.1"/>
    <property type="match status" value="1"/>
</dbReference>
<keyword evidence="5 7" id="KW-0067">ATP-binding</keyword>
<reference evidence="9 10" key="1">
    <citation type="journal article" date="2011" name="Appl. Environ. Microbiol.">
        <title>Methanogenic archaea isolated from Taiwan's Chelungpu fault.</title>
        <authorList>
            <person name="Wu S.Y."/>
            <person name="Lai M.C."/>
        </authorList>
    </citation>
    <scope>NUCLEOTIDE SEQUENCE [LARGE SCALE GENOMIC DNA]</scope>
    <source>
        <strain evidence="9 10">St545Mb</strain>
    </source>
</reference>
<dbReference type="Proteomes" id="UP001206983">
    <property type="component" value="Unassembled WGS sequence"/>
</dbReference>
<dbReference type="HAMAP" id="MF_00647">
    <property type="entry name" value="PPAT_arch"/>
    <property type="match status" value="1"/>
</dbReference>
<dbReference type="EC" id="2.7.7.3" evidence="7"/>
<dbReference type="Pfam" id="PF01467">
    <property type="entry name" value="CTP_transf_like"/>
    <property type="match status" value="1"/>
</dbReference>
<accession>A0AAE3H9Q3</accession>
<comment type="catalytic activity">
    <reaction evidence="7">
        <text>(R)-4'-phosphopantetheine + ATP + H(+) = 3'-dephospho-CoA + diphosphate</text>
        <dbReference type="Rhea" id="RHEA:19801"/>
        <dbReference type="ChEBI" id="CHEBI:15378"/>
        <dbReference type="ChEBI" id="CHEBI:30616"/>
        <dbReference type="ChEBI" id="CHEBI:33019"/>
        <dbReference type="ChEBI" id="CHEBI:57328"/>
        <dbReference type="ChEBI" id="CHEBI:61723"/>
        <dbReference type="EC" id="2.7.7.3"/>
    </reaction>
</comment>
<comment type="pathway">
    <text evidence="7">Cofactor biosynthesis; coenzyme A biosynthesis.</text>
</comment>
<dbReference type="GO" id="GO:0005737">
    <property type="term" value="C:cytoplasm"/>
    <property type="evidence" value="ECO:0007669"/>
    <property type="project" value="UniProtKB-SubCell"/>
</dbReference>
<evidence type="ECO:0000313" key="10">
    <source>
        <dbReference type="Proteomes" id="UP001206983"/>
    </source>
</evidence>
<gene>
    <name evidence="7" type="primary">coaD</name>
    <name evidence="9" type="ORF">PV02_05130</name>
</gene>
<comment type="similarity">
    <text evidence="7">Belongs to the eukaryotic CoaD family.</text>
</comment>
<keyword evidence="10" id="KW-1185">Reference proteome</keyword>
<evidence type="ECO:0000313" key="9">
    <source>
        <dbReference type="EMBL" id="MCQ6962535.1"/>
    </source>
</evidence>
<dbReference type="InterPro" id="IPR023540">
    <property type="entry name" value="PPAT_arch"/>
</dbReference>
<dbReference type="RefSeq" id="WP_256623056.1">
    <property type="nucleotide sequence ID" value="NZ_JTEO01000004.1"/>
</dbReference>
<proteinExistence type="inferred from homology"/>
<comment type="subcellular location">
    <subcellularLocation>
        <location evidence="7">Cytoplasm</location>
    </subcellularLocation>
</comment>
<comment type="caution">
    <text evidence="9">The sequence shown here is derived from an EMBL/GenBank/DDBJ whole genome shotgun (WGS) entry which is preliminary data.</text>
</comment>
<keyword evidence="6 7" id="KW-0173">Coenzyme A biosynthesis</keyword>
<dbReference type="EMBL" id="JTEO01000004">
    <property type="protein sequence ID" value="MCQ6962535.1"/>
    <property type="molecule type" value="Genomic_DNA"/>
</dbReference>
<evidence type="ECO:0000256" key="1">
    <source>
        <dbReference type="ARBA" id="ARBA00022490"/>
    </source>
</evidence>
<evidence type="ECO:0000256" key="4">
    <source>
        <dbReference type="ARBA" id="ARBA00022741"/>
    </source>
</evidence>